<feature type="region of interest" description="Disordered" evidence="1">
    <location>
        <begin position="111"/>
        <end position="157"/>
    </location>
</feature>
<proteinExistence type="predicted"/>
<keyword evidence="3" id="KW-1185">Reference proteome</keyword>
<organism evidence="2 3">
    <name type="scientific">Paramarasmius palmivorus</name>
    <dbReference type="NCBI Taxonomy" id="297713"/>
    <lineage>
        <taxon>Eukaryota</taxon>
        <taxon>Fungi</taxon>
        <taxon>Dikarya</taxon>
        <taxon>Basidiomycota</taxon>
        <taxon>Agaricomycotina</taxon>
        <taxon>Agaricomycetes</taxon>
        <taxon>Agaricomycetidae</taxon>
        <taxon>Agaricales</taxon>
        <taxon>Marasmiineae</taxon>
        <taxon>Marasmiaceae</taxon>
        <taxon>Paramarasmius</taxon>
    </lineage>
</organism>
<evidence type="ECO:0000313" key="3">
    <source>
        <dbReference type="Proteomes" id="UP001383192"/>
    </source>
</evidence>
<evidence type="ECO:0000256" key="1">
    <source>
        <dbReference type="SAM" id="MobiDB-lite"/>
    </source>
</evidence>
<gene>
    <name evidence="2" type="ORF">VNI00_015562</name>
</gene>
<evidence type="ECO:0000313" key="2">
    <source>
        <dbReference type="EMBL" id="KAK7026689.1"/>
    </source>
</evidence>
<accession>A0AAW0BKU5</accession>
<name>A0AAW0BKU5_9AGAR</name>
<dbReference type="EMBL" id="JAYKXP010000102">
    <property type="protein sequence ID" value="KAK7026689.1"/>
    <property type="molecule type" value="Genomic_DNA"/>
</dbReference>
<dbReference type="Proteomes" id="UP001383192">
    <property type="component" value="Unassembled WGS sequence"/>
</dbReference>
<protein>
    <submittedName>
        <fullName evidence="2">Uncharacterized protein</fullName>
    </submittedName>
</protein>
<reference evidence="2 3" key="1">
    <citation type="submission" date="2024-01" db="EMBL/GenBank/DDBJ databases">
        <title>A draft genome for a cacao thread blight-causing isolate of Paramarasmius palmivorus.</title>
        <authorList>
            <person name="Baruah I.K."/>
            <person name="Bukari Y."/>
            <person name="Amoako-Attah I."/>
            <person name="Meinhardt L.W."/>
            <person name="Bailey B.A."/>
            <person name="Cohen S.P."/>
        </authorList>
    </citation>
    <scope>NUCLEOTIDE SEQUENCE [LARGE SCALE GENOMIC DNA]</scope>
    <source>
        <strain evidence="2 3">GH-12</strain>
    </source>
</reference>
<comment type="caution">
    <text evidence="2">The sequence shown here is derived from an EMBL/GenBank/DDBJ whole genome shotgun (WGS) entry which is preliminary data.</text>
</comment>
<dbReference type="AlphaFoldDB" id="A0AAW0BKU5"/>
<sequence>MKGGIPMEPVGTVDLDLVGGGEVGWARDELFERARAIHKKQAREEVGVSGTPLTLRSSAYLDTQYFKHAPKVKVQLDWVLYRSGFSYKHPGTATLWTRLWEPIPQAFHHEIQYRKNPRNRKTSQERRNENSKSPIRFPEPNSDNDSDEEVKPGRWTALGGKPQGLRCSYLTLSQTKSPWSTTIASHTPTSNSNSYAYRTKSRNRKILIMSRFRD</sequence>